<evidence type="ECO:0000313" key="1">
    <source>
        <dbReference type="EMBL" id="QDT32987.1"/>
    </source>
</evidence>
<dbReference type="EMBL" id="CP036267">
    <property type="protein sequence ID" value="QDT32987.1"/>
    <property type="molecule type" value="Genomic_DNA"/>
</dbReference>
<gene>
    <name evidence="1" type="ORF">Mal48_22380</name>
</gene>
<protein>
    <submittedName>
        <fullName evidence="1">Uncharacterized protein</fullName>
    </submittedName>
</protein>
<organism evidence="1 2">
    <name type="scientific">Thalassoglobus polymorphus</name>
    <dbReference type="NCBI Taxonomy" id="2527994"/>
    <lineage>
        <taxon>Bacteria</taxon>
        <taxon>Pseudomonadati</taxon>
        <taxon>Planctomycetota</taxon>
        <taxon>Planctomycetia</taxon>
        <taxon>Planctomycetales</taxon>
        <taxon>Planctomycetaceae</taxon>
        <taxon>Thalassoglobus</taxon>
    </lineage>
</organism>
<dbReference type="Proteomes" id="UP000315724">
    <property type="component" value="Chromosome"/>
</dbReference>
<proteinExistence type="predicted"/>
<evidence type="ECO:0000313" key="2">
    <source>
        <dbReference type="Proteomes" id="UP000315724"/>
    </source>
</evidence>
<accession>A0A517QN45</accession>
<dbReference type="KEGG" id="tpol:Mal48_22380"/>
<name>A0A517QN45_9PLAN</name>
<keyword evidence="2" id="KW-1185">Reference proteome</keyword>
<dbReference type="AlphaFoldDB" id="A0A517QN45"/>
<sequence>MSNSFEHADVFWIHCDWSEAIHANCRFHRKNNILITLEVRVWIAFKFLDNSASTLEFVEARVCELRKRLVGKDWQIQDACKGNQQGEPANVQDDKCKSQTIFPGTFSDLAWDDCPSDV</sequence>
<reference evidence="1 2" key="1">
    <citation type="submission" date="2019-02" db="EMBL/GenBank/DDBJ databases">
        <title>Deep-cultivation of Planctomycetes and their phenomic and genomic characterization uncovers novel biology.</title>
        <authorList>
            <person name="Wiegand S."/>
            <person name="Jogler M."/>
            <person name="Boedeker C."/>
            <person name="Pinto D."/>
            <person name="Vollmers J."/>
            <person name="Rivas-Marin E."/>
            <person name="Kohn T."/>
            <person name="Peeters S.H."/>
            <person name="Heuer A."/>
            <person name="Rast P."/>
            <person name="Oberbeckmann S."/>
            <person name="Bunk B."/>
            <person name="Jeske O."/>
            <person name="Meyerdierks A."/>
            <person name="Storesund J.E."/>
            <person name="Kallscheuer N."/>
            <person name="Luecker S."/>
            <person name="Lage O.M."/>
            <person name="Pohl T."/>
            <person name="Merkel B.J."/>
            <person name="Hornburger P."/>
            <person name="Mueller R.-W."/>
            <person name="Bruemmer F."/>
            <person name="Labrenz M."/>
            <person name="Spormann A.M."/>
            <person name="Op den Camp H."/>
            <person name="Overmann J."/>
            <person name="Amann R."/>
            <person name="Jetten M.S.M."/>
            <person name="Mascher T."/>
            <person name="Medema M.H."/>
            <person name="Devos D.P."/>
            <person name="Kaster A.-K."/>
            <person name="Ovreas L."/>
            <person name="Rohde M."/>
            <person name="Galperin M.Y."/>
            <person name="Jogler C."/>
        </authorList>
    </citation>
    <scope>NUCLEOTIDE SEQUENCE [LARGE SCALE GENOMIC DNA]</scope>
    <source>
        <strain evidence="1 2">Mal48</strain>
    </source>
</reference>